<dbReference type="Proteomes" id="UP000184694">
    <property type="component" value="Unassembled WGS sequence"/>
</dbReference>
<dbReference type="RefSeq" id="WP_175566051.1">
    <property type="nucleotide sequence ID" value="NZ_FSRG01000008.1"/>
</dbReference>
<sequence>MLTTTQAPDGKPVYQCDKCGREVVAQDIIVTFSGDFCPACYAKQQQDKSS</sequence>
<evidence type="ECO:0000313" key="1">
    <source>
        <dbReference type="EMBL" id="SIO38994.1"/>
    </source>
</evidence>
<evidence type="ECO:0000313" key="2">
    <source>
        <dbReference type="Proteomes" id="UP000184694"/>
    </source>
</evidence>
<name>A0A1N6J3T5_9BACT</name>
<reference evidence="2" key="1">
    <citation type="submission" date="2016-11" db="EMBL/GenBank/DDBJ databases">
        <authorList>
            <person name="Varghese N."/>
            <person name="Submissions S."/>
        </authorList>
    </citation>
    <scope>NUCLEOTIDE SEQUENCE [LARGE SCALE GENOMIC DNA]</scope>
    <source>
        <strain evidence="2">DSM 17456</strain>
    </source>
</reference>
<accession>A0A1N6J3T5</accession>
<dbReference type="AlphaFoldDB" id="A0A1N6J3T5"/>
<protein>
    <submittedName>
        <fullName evidence="1">Uncharacterized protein</fullName>
    </submittedName>
</protein>
<organism evidence="1 2">
    <name type="scientific">Halodesulfovibrio marinisediminis DSM 17456</name>
    <dbReference type="NCBI Taxonomy" id="1121457"/>
    <lineage>
        <taxon>Bacteria</taxon>
        <taxon>Pseudomonadati</taxon>
        <taxon>Thermodesulfobacteriota</taxon>
        <taxon>Desulfovibrionia</taxon>
        <taxon>Desulfovibrionales</taxon>
        <taxon>Desulfovibrionaceae</taxon>
        <taxon>Halodesulfovibrio</taxon>
    </lineage>
</organism>
<dbReference type="EMBL" id="FSRG01000008">
    <property type="protein sequence ID" value="SIO38994.1"/>
    <property type="molecule type" value="Genomic_DNA"/>
</dbReference>
<keyword evidence="2" id="KW-1185">Reference proteome</keyword>
<gene>
    <name evidence="1" type="ORF">SAMN02745161_3130</name>
</gene>
<proteinExistence type="predicted"/>